<comment type="subcellular location">
    <subcellularLocation>
        <location evidence="1 11">Cytoplasm</location>
    </subcellularLocation>
</comment>
<dbReference type="GO" id="GO:0005737">
    <property type="term" value="C:cytoplasm"/>
    <property type="evidence" value="ECO:0007669"/>
    <property type="project" value="UniProtKB-SubCell"/>
</dbReference>
<comment type="activity regulation">
    <text evidence="11">Allosterically activated by GTP. Inhibited by UTP.</text>
</comment>
<evidence type="ECO:0000256" key="9">
    <source>
        <dbReference type="ARBA" id="ARBA00022975"/>
    </source>
</evidence>
<keyword evidence="5 11" id="KW-0808">Transferase</keyword>
<dbReference type="STRING" id="1702214.AL399_01375"/>
<comment type="caution">
    <text evidence="11">Lacks conserved residue(s) required for the propagation of feature annotation.</text>
</comment>
<dbReference type="GO" id="GO:0006225">
    <property type="term" value="P:UDP biosynthetic process"/>
    <property type="evidence" value="ECO:0007669"/>
    <property type="project" value="TreeGrafter"/>
</dbReference>
<evidence type="ECO:0000256" key="6">
    <source>
        <dbReference type="ARBA" id="ARBA00022741"/>
    </source>
</evidence>
<feature type="binding site" evidence="11">
    <location>
        <position position="170"/>
    </location>
    <ligand>
        <name>ATP</name>
        <dbReference type="ChEBI" id="CHEBI:30616"/>
    </ligand>
</feature>
<dbReference type="NCBIfam" id="TIGR02075">
    <property type="entry name" value="pyrH_bact"/>
    <property type="match status" value="1"/>
</dbReference>
<dbReference type="PATRIC" id="fig|1702214.3.peg.1868"/>
<dbReference type="Gene3D" id="3.40.1160.10">
    <property type="entry name" value="Acetylglutamate kinase-like"/>
    <property type="match status" value="1"/>
</dbReference>
<feature type="binding site" evidence="11">
    <location>
        <begin position="11"/>
        <end position="14"/>
    </location>
    <ligand>
        <name>ATP</name>
        <dbReference type="ChEBI" id="CHEBI:30616"/>
    </ligand>
</feature>
<comment type="catalytic activity">
    <reaction evidence="10 11">
        <text>UMP + ATP = UDP + ADP</text>
        <dbReference type="Rhea" id="RHEA:24400"/>
        <dbReference type="ChEBI" id="CHEBI:30616"/>
        <dbReference type="ChEBI" id="CHEBI:57865"/>
        <dbReference type="ChEBI" id="CHEBI:58223"/>
        <dbReference type="ChEBI" id="CHEBI:456216"/>
        <dbReference type="EC" id="2.7.4.22"/>
    </reaction>
</comment>
<name>A0A0Q4B9X9_9BACT</name>
<keyword evidence="11" id="KW-0021">Allosteric enzyme</keyword>
<evidence type="ECO:0000256" key="5">
    <source>
        <dbReference type="ARBA" id="ARBA00022679"/>
    </source>
</evidence>
<evidence type="ECO:0000313" key="14">
    <source>
        <dbReference type="Proteomes" id="UP000054172"/>
    </source>
</evidence>
<keyword evidence="6 11" id="KW-0547">Nucleotide-binding</keyword>
<feature type="binding site" evidence="11">
    <location>
        <begin position="134"/>
        <end position="141"/>
    </location>
    <ligand>
        <name>UMP</name>
        <dbReference type="ChEBI" id="CHEBI:57865"/>
    </ligand>
</feature>
<keyword evidence="4 11" id="KW-0963">Cytoplasm</keyword>
<sequence length="237" mass="25378">MVKRYGRVLLKLSGESLAGQQGYGLDSSVLQEYAHAITTVAHQGTQVAIVVGGGNIFRGLQGVEAGFARAKGDQMGMLSTVINSMALAQWIEMEGGKAVVFTATPMMPIAQHYSLDGANASLERGEVVLLAGGTGNPYFTTDSAAALRAAELRCDALLKGTRVDGVYTADPEKDPSARKYTRLTFADAYEKRLKIMDLTAFTLCQENHVPIVVFNMNGKGNLERLLAGEEMGTLVEN</sequence>
<comment type="subunit">
    <text evidence="11">Homohexamer.</text>
</comment>
<protein>
    <recommendedName>
        <fullName evidence="11">Uridylate kinase</fullName>
        <shortName evidence="11">UK</shortName>
        <ecNumber evidence="11">2.7.4.22</ecNumber>
    </recommendedName>
    <alternativeName>
        <fullName evidence="11">Uridine monophosphate kinase</fullName>
        <shortName evidence="11">UMP kinase</shortName>
        <shortName evidence="11">UMPK</shortName>
    </alternativeName>
</protein>
<dbReference type="EMBL" id="LIIK01000004">
    <property type="protein sequence ID" value="KQM09450.1"/>
    <property type="molecule type" value="Genomic_DNA"/>
</dbReference>
<dbReference type="AlphaFoldDB" id="A0A0Q4B9X9"/>
<dbReference type="InterPro" id="IPR011817">
    <property type="entry name" value="Uridylate_kinase"/>
</dbReference>
<dbReference type="PIRSF" id="PIRSF005650">
    <property type="entry name" value="Uridylate_kin"/>
    <property type="match status" value="1"/>
</dbReference>
<dbReference type="Pfam" id="PF00696">
    <property type="entry name" value="AA_kinase"/>
    <property type="match status" value="1"/>
</dbReference>
<dbReference type="GO" id="GO:0033862">
    <property type="term" value="F:UMP kinase activity"/>
    <property type="evidence" value="ECO:0007669"/>
    <property type="project" value="UniProtKB-EC"/>
</dbReference>
<proteinExistence type="inferred from homology"/>
<dbReference type="HAMAP" id="MF_01220_B">
    <property type="entry name" value="PyrH_B"/>
    <property type="match status" value="1"/>
</dbReference>
<dbReference type="GO" id="GO:0005524">
    <property type="term" value="F:ATP binding"/>
    <property type="evidence" value="ECO:0007669"/>
    <property type="project" value="UniProtKB-KW"/>
</dbReference>
<gene>
    <name evidence="11 13" type="primary">pyrH</name>
    <name evidence="13" type="ORF">AL399_01375</name>
</gene>
<evidence type="ECO:0000259" key="12">
    <source>
        <dbReference type="Pfam" id="PF00696"/>
    </source>
</evidence>
<evidence type="ECO:0000256" key="2">
    <source>
        <dbReference type="ARBA" id="ARBA00004791"/>
    </source>
</evidence>
<organism evidence="13 14">
    <name type="scientific">Candidatus [Bacteroides] periocalifornicus</name>
    <dbReference type="NCBI Taxonomy" id="1702214"/>
    <lineage>
        <taxon>Bacteria</taxon>
        <taxon>Pseudomonadati</taxon>
        <taxon>Bacteroidota</taxon>
    </lineage>
</organism>
<feature type="binding site" evidence="11">
    <location>
        <position position="53"/>
    </location>
    <ligand>
        <name>UMP</name>
        <dbReference type="ChEBI" id="CHEBI:57865"/>
    </ligand>
</feature>
<dbReference type="EC" id="2.7.4.22" evidence="11"/>
<dbReference type="PANTHER" id="PTHR42833">
    <property type="entry name" value="URIDYLATE KINASE"/>
    <property type="match status" value="1"/>
</dbReference>
<evidence type="ECO:0000256" key="8">
    <source>
        <dbReference type="ARBA" id="ARBA00022840"/>
    </source>
</evidence>
<feature type="domain" description="Aspartate/glutamate/uridylate kinase" evidence="12">
    <location>
        <begin position="7"/>
        <end position="215"/>
    </location>
</feature>
<feature type="region of interest" description="Involved in allosteric activation by GTP" evidence="11">
    <location>
        <begin position="19"/>
        <end position="24"/>
    </location>
</feature>
<comment type="caution">
    <text evidence="13">The sequence shown here is derived from an EMBL/GenBank/DDBJ whole genome shotgun (WGS) entry which is preliminary data.</text>
</comment>
<feature type="binding site" evidence="11">
    <location>
        <position position="54"/>
    </location>
    <ligand>
        <name>ATP</name>
        <dbReference type="ChEBI" id="CHEBI:30616"/>
    </ligand>
</feature>
<reference evidence="13" key="1">
    <citation type="submission" date="2015-08" db="EMBL/GenBank/DDBJ databases">
        <title>Candidatus Bacteriodes Periocalifornicus.</title>
        <authorList>
            <person name="McLean J.S."/>
            <person name="Kelley S."/>
        </authorList>
    </citation>
    <scope>NUCLEOTIDE SEQUENCE [LARGE SCALE GENOMIC DNA]</scope>
    <source>
        <strain evidence="13">12B</strain>
    </source>
</reference>
<dbReference type="InterPro" id="IPR001048">
    <property type="entry name" value="Asp/Glu/Uridylate_kinase"/>
</dbReference>
<evidence type="ECO:0000256" key="1">
    <source>
        <dbReference type="ARBA" id="ARBA00004496"/>
    </source>
</evidence>
<evidence type="ECO:0000256" key="11">
    <source>
        <dbReference type="HAMAP-Rule" id="MF_01220"/>
    </source>
</evidence>
<evidence type="ECO:0000256" key="3">
    <source>
        <dbReference type="ARBA" id="ARBA00007614"/>
    </source>
</evidence>
<keyword evidence="14" id="KW-1185">Reference proteome</keyword>
<accession>A0A0Q4B9X9</accession>
<dbReference type="PANTHER" id="PTHR42833:SF4">
    <property type="entry name" value="URIDYLATE KINASE PUMPKIN, CHLOROPLASTIC"/>
    <property type="match status" value="1"/>
</dbReference>
<comment type="pathway">
    <text evidence="2 11">Pyrimidine metabolism; CTP biosynthesis via de novo pathway; UDP from UMP (UMPK route): step 1/1.</text>
</comment>
<keyword evidence="7 11" id="KW-0418">Kinase</keyword>
<feature type="binding site" evidence="11">
    <location>
        <position position="58"/>
    </location>
    <ligand>
        <name>ATP</name>
        <dbReference type="ChEBI" id="CHEBI:30616"/>
    </ligand>
</feature>
<feature type="binding site" evidence="11">
    <location>
        <position position="161"/>
    </location>
    <ligand>
        <name>ATP</name>
        <dbReference type="ChEBI" id="CHEBI:30616"/>
    </ligand>
</feature>
<dbReference type="CDD" id="cd04254">
    <property type="entry name" value="AAK_UMPK-PyrH-Ec"/>
    <property type="match status" value="1"/>
</dbReference>
<comment type="similarity">
    <text evidence="3 11">Belongs to the UMP kinase family.</text>
</comment>
<dbReference type="SUPFAM" id="SSF53633">
    <property type="entry name" value="Carbamate kinase-like"/>
    <property type="match status" value="1"/>
</dbReference>
<dbReference type="UniPathway" id="UPA00159">
    <property type="reaction ID" value="UER00275"/>
</dbReference>
<keyword evidence="8 11" id="KW-0067">ATP-binding</keyword>
<dbReference type="FunFam" id="3.40.1160.10:FF:000001">
    <property type="entry name" value="Uridylate kinase"/>
    <property type="match status" value="1"/>
</dbReference>
<dbReference type="InterPro" id="IPR015963">
    <property type="entry name" value="Uridylate_kinase_bac"/>
</dbReference>
<evidence type="ECO:0000256" key="7">
    <source>
        <dbReference type="ARBA" id="ARBA00022777"/>
    </source>
</evidence>
<dbReference type="InterPro" id="IPR036393">
    <property type="entry name" value="AceGlu_kinase-like_sf"/>
</dbReference>
<keyword evidence="9 11" id="KW-0665">Pyrimidine biosynthesis</keyword>
<comment type="function">
    <text evidence="11">Catalyzes the reversible phosphorylation of UMP to UDP.</text>
</comment>
<dbReference type="Proteomes" id="UP000054172">
    <property type="component" value="Unassembled WGS sequence"/>
</dbReference>
<feature type="binding site" evidence="11">
    <location>
        <position position="167"/>
    </location>
    <ligand>
        <name>ATP</name>
        <dbReference type="ChEBI" id="CHEBI:30616"/>
    </ligand>
</feature>
<dbReference type="GO" id="GO:0044210">
    <property type="term" value="P:'de novo' CTP biosynthetic process"/>
    <property type="evidence" value="ECO:0007669"/>
    <property type="project" value="UniProtKB-UniRule"/>
</dbReference>
<evidence type="ECO:0000256" key="4">
    <source>
        <dbReference type="ARBA" id="ARBA00022490"/>
    </source>
</evidence>
<feature type="binding site" evidence="11">
    <location>
        <position position="73"/>
    </location>
    <ligand>
        <name>UMP</name>
        <dbReference type="ChEBI" id="CHEBI:57865"/>
    </ligand>
</feature>
<evidence type="ECO:0000256" key="10">
    <source>
        <dbReference type="ARBA" id="ARBA00047767"/>
    </source>
</evidence>
<evidence type="ECO:0000313" key="13">
    <source>
        <dbReference type="EMBL" id="KQM09450.1"/>
    </source>
</evidence>